<dbReference type="GO" id="GO:0005975">
    <property type="term" value="P:carbohydrate metabolic process"/>
    <property type="evidence" value="ECO:0007669"/>
    <property type="project" value="InterPro"/>
</dbReference>
<keyword evidence="6" id="KW-0479">Metal-binding</keyword>
<evidence type="ECO:0000256" key="7">
    <source>
        <dbReference type="RuleBase" id="RU361193"/>
    </source>
</evidence>
<feature type="active site" description="Proton donor" evidence="5">
    <location>
        <position position="378"/>
    </location>
</feature>
<feature type="chain" id="PRO_5040328926" description="alpha-1,2-Mannosidase" evidence="8">
    <location>
        <begin position="27"/>
        <end position="879"/>
    </location>
</feature>
<reference evidence="10" key="1">
    <citation type="journal article" date="2020" name="Nat. Commun.">
        <title>Large-scale genome sequencing of mycorrhizal fungi provides insights into the early evolution of symbiotic traits.</title>
        <authorList>
            <person name="Miyauchi S."/>
            <person name="Kiss E."/>
            <person name="Kuo A."/>
            <person name="Drula E."/>
            <person name="Kohler A."/>
            <person name="Sanchez-Garcia M."/>
            <person name="Morin E."/>
            <person name="Andreopoulos B."/>
            <person name="Barry K.W."/>
            <person name="Bonito G."/>
            <person name="Buee M."/>
            <person name="Carver A."/>
            <person name="Chen C."/>
            <person name="Cichocki N."/>
            <person name="Clum A."/>
            <person name="Culley D."/>
            <person name="Crous P.W."/>
            <person name="Fauchery L."/>
            <person name="Girlanda M."/>
            <person name="Hayes R.D."/>
            <person name="Keri Z."/>
            <person name="LaButti K."/>
            <person name="Lipzen A."/>
            <person name="Lombard V."/>
            <person name="Magnuson J."/>
            <person name="Maillard F."/>
            <person name="Murat C."/>
            <person name="Nolan M."/>
            <person name="Ohm R.A."/>
            <person name="Pangilinan J."/>
            <person name="Pereira M.F."/>
            <person name="Perotto S."/>
            <person name="Peter M."/>
            <person name="Pfister S."/>
            <person name="Riley R."/>
            <person name="Sitrit Y."/>
            <person name="Stielow J.B."/>
            <person name="Szollosi G."/>
            <person name="Zifcakova L."/>
            <person name="Stursova M."/>
            <person name="Spatafora J.W."/>
            <person name="Tedersoo L."/>
            <person name="Vaario L.M."/>
            <person name="Yamada A."/>
            <person name="Yan M."/>
            <person name="Wang P."/>
            <person name="Xu J."/>
            <person name="Bruns T."/>
            <person name="Baldrian P."/>
            <person name="Vilgalys R."/>
            <person name="Dunand C."/>
            <person name="Henrissat B."/>
            <person name="Grigoriev I.V."/>
            <person name="Hibbett D."/>
            <person name="Nagy L.G."/>
            <person name="Martin F.M."/>
        </authorList>
    </citation>
    <scope>NUCLEOTIDE SEQUENCE</scope>
    <source>
        <strain evidence="10">UH-Tt-Lm1</strain>
    </source>
</reference>
<dbReference type="Pfam" id="PF02225">
    <property type="entry name" value="PA"/>
    <property type="match status" value="1"/>
</dbReference>
<dbReference type="GO" id="GO:1904380">
    <property type="term" value="P:endoplasmic reticulum mannose trimming"/>
    <property type="evidence" value="ECO:0007669"/>
    <property type="project" value="InterPro"/>
</dbReference>
<comment type="caution">
    <text evidence="10">The sequence shown here is derived from an EMBL/GenBank/DDBJ whole genome shotgun (WGS) entry which is preliminary data.</text>
</comment>
<comment type="subcellular location">
    <subcellularLocation>
        <location evidence="1">Endoplasmic reticulum</location>
    </subcellularLocation>
</comment>
<organism evidence="10 11">
    <name type="scientific">Thelephora terrestris</name>
    <dbReference type="NCBI Taxonomy" id="56493"/>
    <lineage>
        <taxon>Eukaryota</taxon>
        <taxon>Fungi</taxon>
        <taxon>Dikarya</taxon>
        <taxon>Basidiomycota</taxon>
        <taxon>Agaricomycotina</taxon>
        <taxon>Agaricomycetes</taxon>
        <taxon>Thelephorales</taxon>
        <taxon>Thelephoraceae</taxon>
        <taxon>Thelephora</taxon>
    </lineage>
</organism>
<reference evidence="10" key="2">
    <citation type="submission" date="2020-11" db="EMBL/GenBank/DDBJ databases">
        <authorList>
            <consortium name="DOE Joint Genome Institute"/>
            <person name="Kuo A."/>
            <person name="Miyauchi S."/>
            <person name="Kiss E."/>
            <person name="Drula E."/>
            <person name="Kohler A."/>
            <person name="Sanchez-Garcia M."/>
            <person name="Andreopoulos B."/>
            <person name="Barry K.W."/>
            <person name="Bonito G."/>
            <person name="Buee M."/>
            <person name="Carver A."/>
            <person name="Chen C."/>
            <person name="Cichocki N."/>
            <person name="Clum A."/>
            <person name="Culley D."/>
            <person name="Crous P.W."/>
            <person name="Fauchery L."/>
            <person name="Girlanda M."/>
            <person name="Hayes R."/>
            <person name="Keri Z."/>
            <person name="Labutti K."/>
            <person name="Lipzen A."/>
            <person name="Lombard V."/>
            <person name="Magnuson J."/>
            <person name="Maillard F."/>
            <person name="Morin E."/>
            <person name="Murat C."/>
            <person name="Nolan M."/>
            <person name="Ohm R."/>
            <person name="Pangilinan J."/>
            <person name="Pereira M."/>
            <person name="Perotto S."/>
            <person name="Peter M."/>
            <person name="Riley R."/>
            <person name="Sitrit Y."/>
            <person name="Stielow B."/>
            <person name="Szollosi G."/>
            <person name="Zifcakova L."/>
            <person name="Stursova M."/>
            <person name="Spatafora J.W."/>
            <person name="Tedersoo L."/>
            <person name="Vaario L.-M."/>
            <person name="Yamada A."/>
            <person name="Yan M."/>
            <person name="Wang P."/>
            <person name="Xu J."/>
            <person name="Bruns T."/>
            <person name="Baldrian P."/>
            <person name="Vilgalys R."/>
            <person name="Henrissat B."/>
            <person name="Grigoriev I.V."/>
            <person name="Hibbett D."/>
            <person name="Nagy L.G."/>
            <person name="Martin F.M."/>
        </authorList>
    </citation>
    <scope>NUCLEOTIDE SEQUENCE</scope>
    <source>
        <strain evidence="10">UH-Tt-Lm1</strain>
    </source>
</reference>
<dbReference type="GO" id="GO:0036503">
    <property type="term" value="P:ERAD pathway"/>
    <property type="evidence" value="ECO:0007669"/>
    <property type="project" value="UniProtKB-ARBA"/>
</dbReference>
<dbReference type="InterPro" id="IPR044674">
    <property type="entry name" value="EDEM1/2/3"/>
</dbReference>
<evidence type="ECO:0000256" key="8">
    <source>
        <dbReference type="SAM" id="SignalP"/>
    </source>
</evidence>
<evidence type="ECO:0000256" key="6">
    <source>
        <dbReference type="PIRSR" id="PIRSR601382-2"/>
    </source>
</evidence>
<dbReference type="InterPro" id="IPR036026">
    <property type="entry name" value="Seven-hairpin_glycosidases"/>
</dbReference>
<keyword evidence="7" id="KW-0326">Glycosidase</keyword>
<dbReference type="EMBL" id="WIUZ02000017">
    <property type="protein sequence ID" value="KAF9780244.1"/>
    <property type="molecule type" value="Genomic_DNA"/>
</dbReference>
<feature type="active site" evidence="5">
    <location>
        <position position="397"/>
    </location>
</feature>
<dbReference type="Proteomes" id="UP000736335">
    <property type="component" value="Unassembled WGS sequence"/>
</dbReference>
<comment type="similarity">
    <text evidence="2 7">Belongs to the glycosyl hydrolase 47 family.</text>
</comment>
<proteinExistence type="inferred from homology"/>
<feature type="domain" description="PA" evidence="9">
    <location>
        <begin position="723"/>
        <end position="811"/>
    </location>
</feature>
<keyword evidence="6" id="KW-0106">Calcium</keyword>
<keyword evidence="11" id="KW-1185">Reference proteome</keyword>
<evidence type="ECO:0000313" key="10">
    <source>
        <dbReference type="EMBL" id="KAF9780244.1"/>
    </source>
</evidence>
<evidence type="ECO:0000256" key="4">
    <source>
        <dbReference type="ARBA" id="ARBA00023180"/>
    </source>
</evidence>
<dbReference type="EC" id="3.2.1.-" evidence="7"/>
<feature type="signal peptide" evidence="8">
    <location>
        <begin position="1"/>
        <end position="26"/>
    </location>
</feature>
<gene>
    <name evidence="10" type="ORF">BJ322DRAFT_323792</name>
</gene>
<accession>A0A9P6H7P9</accession>
<dbReference type="CDD" id="cd00538">
    <property type="entry name" value="PA"/>
    <property type="match status" value="1"/>
</dbReference>
<dbReference type="Gene3D" id="3.50.30.30">
    <property type="match status" value="1"/>
</dbReference>
<evidence type="ECO:0000313" key="11">
    <source>
        <dbReference type="Proteomes" id="UP000736335"/>
    </source>
</evidence>
<keyword evidence="3" id="KW-0256">Endoplasmic reticulum</keyword>
<dbReference type="GO" id="GO:0005509">
    <property type="term" value="F:calcium ion binding"/>
    <property type="evidence" value="ECO:0007669"/>
    <property type="project" value="InterPro"/>
</dbReference>
<evidence type="ECO:0000256" key="1">
    <source>
        <dbReference type="ARBA" id="ARBA00004240"/>
    </source>
</evidence>
<comment type="cofactor">
    <cofactor evidence="6">
        <name>Ca(2+)</name>
        <dbReference type="ChEBI" id="CHEBI:29108"/>
    </cofactor>
</comment>
<evidence type="ECO:0000256" key="5">
    <source>
        <dbReference type="PIRSR" id="PIRSR601382-1"/>
    </source>
</evidence>
<dbReference type="GO" id="GO:0016020">
    <property type="term" value="C:membrane"/>
    <property type="evidence" value="ECO:0007669"/>
    <property type="project" value="InterPro"/>
</dbReference>
<keyword evidence="4" id="KW-0325">Glycoprotein</keyword>
<dbReference type="SUPFAM" id="SSF52025">
    <property type="entry name" value="PA domain"/>
    <property type="match status" value="1"/>
</dbReference>
<dbReference type="GO" id="GO:0044322">
    <property type="term" value="C:endoplasmic reticulum quality control compartment"/>
    <property type="evidence" value="ECO:0007669"/>
    <property type="project" value="GOC"/>
</dbReference>
<feature type="active site" description="Proton donor" evidence="5">
    <location>
        <position position="142"/>
    </location>
</feature>
<evidence type="ECO:0000256" key="2">
    <source>
        <dbReference type="ARBA" id="ARBA00007658"/>
    </source>
</evidence>
<keyword evidence="7" id="KW-0378">Hydrolase</keyword>
<feature type="active site" evidence="5">
    <location>
        <position position="283"/>
    </location>
</feature>
<dbReference type="AlphaFoldDB" id="A0A9P6H7P9"/>
<dbReference type="Pfam" id="PF01532">
    <property type="entry name" value="Glyco_hydro_47"/>
    <property type="match status" value="1"/>
</dbReference>
<evidence type="ECO:0000259" key="9">
    <source>
        <dbReference type="Pfam" id="PF02225"/>
    </source>
</evidence>
<evidence type="ECO:0000256" key="3">
    <source>
        <dbReference type="ARBA" id="ARBA00022824"/>
    </source>
</evidence>
<dbReference type="GO" id="GO:0004571">
    <property type="term" value="F:mannosyl-oligosaccharide 1,2-alpha-mannosidase activity"/>
    <property type="evidence" value="ECO:0007669"/>
    <property type="project" value="InterPro"/>
</dbReference>
<dbReference type="PANTHER" id="PTHR45679:SF5">
    <property type="entry name" value="ER DEGRADATION-ENHANCING ALPHA-MANNOSIDASE-LIKE PROTEIN 1"/>
    <property type="match status" value="1"/>
</dbReference>
<dbReference type="PANTHER" id="PTHR45679">
    <property type="entry name" value="ER DEGRADATION-ENHANCING ALPHA-MANNOSIDASE-LIKE PROTEIN 2"/>
    <property type="match status" value="1"/>
</dbReference>
<keyword evidence="8" id="KW-0732">Signal</keyword>
<feature type="binding site" evidence="6">
    <location>
        <position position="483"/>
    </location>
    <ligand>
        <name>Ca(2+)</name>
        <dbReference type="ChEBI" id="CHEBI:29108"/>
    </ligand>
</feature>
<dbReference type="InterPro" id="IPR001382">
    <property type="entry name" value="Glyco_hydro_47"/>
</dbReference>
<dbReference type="InterPro" id="IPR046450">
    <property type="entry name" value="PA_dom_sf"/>
</dbReference>
<dbReference type="Gene3D" id="1.50.10.10">
    <property type="match status" value="1"/>
</dbReference>
<dbReference type="InterPro" id="IPR003137">
    <property type="entry name" value="PA_domain"/>
</dbReference>
<dbReference type="SUPFAM" id="SSF48225">
    <property type="entry name" value="Seven-hairpin glycosidases"/>
    <property type="match status" value="1"/>
</dbReference>
<name>A0A9P6H7P9_9AGAM</name>
<dbReference type="OrthoDB" id="8118055at2759"/>
<dbReference type="InterPro" id="IPR012341">
    <property type="entry name" value="6hp_glycosidase-like_sf"/>
</dbReference>
<sequence>MTWHSWRTRAFLGFVLLAFQFWPSTTETSIPTPSHVNGWSLNRTVALRERVRDLWYHGFDNYMNHAFPYDELDPLSCVGRGPDYSEPDGWAANDVAGNYSVTLVDALDTFVVLGDVQGFDTAIRNVIKFVTFNVNTRPQVFEATIRVLGGLLSAHIFASRPDQPFHLSWYNNELLHMAHDLGNRLLPAFSTPTGIPYARVHLKLGVLDGEGYETCTAGAGSLILEFATLSRLTGDDRFEQAAYKAFFALWNRRSDIGLVGNTVSLRTGAWLSPEISGIGAGIDSFYEYALKWYVLSGEVEFLDVWHQSYAAVMRYSRTSNGYWFRNVNIHSGDPAYFTIDSLSAFWPGLQVLAGDVENAIKAHLMYWNLWKRFSGMPEVFDTAFLQVTTWQYPLRPEFIESTWYLYRATKDPFYLYVGERVLNDLEARAKVECGLAGISNLLTNTLSNRMESFVLSETLKYLYLLFDEENLLHDDDSNYVFTTEGHILILDPKYTKPMSAVRRKLRGAENHQCPAYTPGITFQRKSNLGGGITGGIQSRRDVEYARFLTDGIASELERAAWSPYGFCDIPKVEVFSYDFVLSHDGKTVTEDPNPDNSKLESTEHGYLIHNITGIRAHIVSRLDGKGYDITRLGPHSVRTGQLVFVDDQRLVGTGDTSASTTPKRVPIISLRFFVDPAFQDQVDTTEDPLEATLPANTALFGGDPSMSAPDQEPIRFGHQDGARLVQDHSNPYGCETYEQLYPDEVLLVNRGECTFLKKLLTAKEAGASGVIVVNDDDARVSPSINEEEREEVGDAVDDVALVVLAKTAGEAVMDMIKRTQHLGVGQVIFMVDPDSRQVGMTKPPRNYKSSNDMDKLKDDTQKVLYLNGHALVNTRLLVV</sequence>
<dbReference type="PRINTS" id="PR00747">
    <property type="entry name" value="GLYHDRLASE47"/>
</dbReference>
<protein>
    <recommendedName>
        <fullName evidence="7">alpha-1,2-Mannosidase</fullName>
        <ecNumber evidence="7">3.2.1.-</ecNumber>
    </recommendedName>
</protein>